<keyword evidence="2" id="KW-1185">Reference proteome</keyword>
<proteinExistence type="predicted"/>
<accession>A0ABR2MEW0</accession>
<evidence type="ECO:0000313" key="2">
    <source>
        <dbReference type="Proteomes" id="UP001412067"/>
    </source>
</evidence>
<comment type="caution">
    <text evidence="1">The sequence shown here is derived from an EMBL/GenBank/DDBJ whole genome shotgun (WGS) entry which is preliminary data.</text>
</comment>
<name>A0ABR2MEW0_9ASPA</name>
<sequence>MGGVQDSEQGKNRCFDEEFEEKLMRKILMKSHYFKNNFRHLFSSAFFRLLLREVFPDANHRFSATFVNL</sequence>
<organism evidence="1 2">
    <name type="scientific">Platanthera guangdongensis</name>
    <dbReference type="NCBI Taxonomy" id="2320717"/>
    <lineage>
        <taxon>Eukaryota</taxon>
        <taxon>Viridiplantae</taxon>
        <taxon>Streptophyta</taxon>
        <taxon>Embryophyta</taxon>
        <taxon>Tracheophyta</taxon>
        <taxon>Spermatophyta</taxon>
        <taxon>Magnoliopsida</taxon>
        <taxon>Liliopsida</taxon>
        <taxon>Asparagales</taxon>
        <taxon>Orchidaceae</taxon>
        <taxon>Orchidoideae</taxon>
        <taxon>Orchideae</taxon>
        <taxon>Orchidinae</taxon>
        <taxon>Platanthera</taxon>
    </lineage>
</organism>
<gene>
    <name evidence="1" type="ORF">KSP40_PGU014067</name>
</gene>
<reference evidence="1 2" key="1">
    <citation type="journal article" date="2022" name="Nat. Plants">
        <title>Genomes of leafy and leafless Platanthera orchids illuminate the evolution of mycoheterotrophy.</title>
        <authorList>
            <person name="Li M.H."/>
            <person name="Liu K.W."/>
            <person name="Li Z."/>
            <person name="Lu H.C."/>
            <person name="Ye Q.L."/>
            <person name="Zhang D."/>
            <person name="Wang J.Y."/>
            <person name="Li Y.F."/>
            <person name="Zhong Z.M."/>
            <person name="Liu X."/>
            <person name="Yu X."/>
            <person name="Liu D.K."/>
            <person name="Tu X.D."/>
            <person name="Liu B."/>
            <person name="Hao Y."/>
            <person name="Liao X.Y."/>
            <person name="Jiang Y.T."/>
            <person name="Sun W.H."/>
            <person name="Chen J."/>
            <person name="Chen Y.Q."/>
            <person name="Ai Y."/>
            <person name="Zhai J.W."/>
            <person name="Wu S.S."/>
            <person name="Zhou Z."/>
            <person name="Hsiao Y.Y."/>
            <person name="Wu W.L."/>
            <person name="Chen Y.Y."/>
            <person name="Lin Y.F."/>
            <person name="Hsu J.L."/>
            <person name="Li C.Y."/>
            <person name="Wang Z.W."/>
            <person name="Zhao X."/>
            <person name="Zhong W.Y."/>
            <person name="Ma X.K."/>
            <person name="Ma L."/>
            <person name="Huang J."/>
            <person name="Chen G.Z."/>
            <person name="Huang M.Z."/>
            <person name="Huang L."/>
            <person name="Peng D.H."/>
            <person name="Luo Y.B."/>
            <person name="Zou S.Q."/>
            <person name="Chen S.P."/>
            <person name="Lan S."/>
            <person name="Tsai W.C."/>
            <person name="Van de Peer Y."/>
            <person name="Liu Z.J."/>
        </authorList>
    </citation>
    <scope>NUCLEOTIDE SEQUENCE [LARGE SCALE GENOMIC DNA]</scope>
    <source>
        <strain evidence="1">Lor288</strain>
    </source>
</reference>
<protein>
    <recommendedName>
        <fullName evidence="3">Maturase K</fullName>
    </recommendedName>
</protein>
<evidence type="ECO:0000313" key="1">
    <source>
        <dbReference type="EMBL" id="KAK8962717.1"/>
    </source>
</evidence>
<evidence type="ECO:0008006" key="3">
    <source>
        <dbReference type="Google" id="ProtNLM"/>
    </source>
</evidence>
<dbReference type="EMBL" id="JBBWWR010000008">
    <property type="protein sequence ID" value="KAK8962717.1"/>
    <property type="molecule type" value="Genomic_DNA"/>
</dbReference>
<dbReference type="Proteomes" id="UP001412067">
    <property type="component" value="Unassembled WGS sequence"/>
</dbReference>